<keyword evidence="4 10" id="KW-0812">Transmembrane</keyword>
<keyword evidence="8 10" id="KW-0675">Receptor</keyword>
<dbReference type="PANTHER" id="PTHR21137:SF35">
    <property type="entry name" value="ODORANT RECEPTOR 19A-RELATED"/>
    <property type="match status" value="1"/>
</dbReference>
<dbReference type="AlphaFoldDB" id="A0A6M6DMT0"/>
<evidence type="ECO:0000256" key="7">
    <source>
        <dbReference type="ARBA" id="ARBA00023136"/>
    </source>
</evidence>
<evidence type="ECO:0000256" key="2">
    <source>
        <dbReference type="ARBA" id="ARBA00022475"/>
    </source>
</evidence>
<keyword evidence="9 10" id="KW-0807">Transducer</keyword>
<evidence type="ECO:0000313" key="11">
    <source>
        <dbReference type="EMBL" id="QJX74281.1"/>
    </source>
</evidence>
<dbReference type="GO" id="GO:0007165">
    <property type="term" value="P:signal transduction"/>
    <property type="evidence" value="ECO:0007669"/>
    <property type="project" value="UniProtKB-KW"/>
</dbReference>
<dbReference type="GO" id="GO:0005886">
    <property type="term" value="C:plasma membrane"/>
    <property type="evidence" value="ECO:0007669"/>
    <property type="project" value="UniProtKB-SubCell"/>
</dbReference>
<evidence type="ECO:0000256" key="9">
    <source>
        <dbReference type="ARBA" id="ARBA00023224"/>
    </source>
</evidence>
<protein>
    <recommendedName>
        <fullName evidence="10">Odorant receptor</fullName>
    </recommendedName>
</protein>
<dbReference type="PANTHER" id="PTHR21137">
    <property type="entry name" value="ODORANT RECEPTOR"/>
    <property type="match status" value="1"/>
</dbReference>
<feature type="transmembrane region" description="Helical" evidence="10">
    <location>
        <begin position="324"/>
        <end position="348"/>
    </location>
</feature>
<feature type="transmembrane region" description="Helical" evidence="10">
    <location>
        <begin position="360"/>
        <end position="380"/>
    </location>
</feature>
<organism evidence="11">
    <name type="scientific">Ceracris kiangsu</name>
    <name type="common">Yellow-spined bamboo locust</name>
    <name type="synonym">Rammeacris kiangsu</name>
    <dbReference type="NCBI Taxonomy" id="227354"/>
    <lineage>
        <taxon>Eukaryota</taxon>
        <taxon>Metazoa</taxon>
        <taxon>Ecdysozoa</taxon>
        <taxon>Arthropoda</taxon>
        <taxon>Hexapoda</taxon>
        <taxon>Insecta</taxon>
        <taxon>Pterygota</taxon>
        <taxon>Neoptera</taxon>
        <taxon>Polyneoptera</taxon>
        <taxon>Orthoptera</taxon>
        <taxon>Caelifera</taxon>
        <taxon>Acrididea</taxon>
        <taxon>Acridomorpha</taxon>
        <taxon>Acridoidea</taxon>
        <taxon>Acrididae</taxon>
        <taxon>Gomphocerinae</taxon>
        <taxon>Ceracris</taxon>
    </lineage>
</organism>
<dbReference type="EMBL" id="MT072553">
    <property type="protein sequence ID" value="QJX74281.1"/>
    <property type="molecule type" value="mRNA"/>
</dbReference>
<evidence type="ECO:0000256" key="3">
    <source>
        <dbReference type="ARBA" id="ARBA00022606"/>
    </source>
</evidence>
<evidence type="ECO:0000256" key="1">
    <source>
        <dbReference type="ARBA" id="ARBA00004651"/>
    </source>
</evidence>
<feature type="transmembrane region" description="Helical" evidence="10">
    <location>
        <begin position="187"/>
        <end position="212"/>
    </location>
</feature>
<dbReference type="GO" id="GO:0004984">
    <property type="term" value="F:olfactory receptor activity"/>
    <property type="evidence" value="ECO:0007669"/>
    <property type="project" value="InterPro"/>
</dbReference>
<dbReference type="InterPro" id="IPR004117">
    <property type="entry name" value="7tm6_olfct_rcpt"/>
</dbReference>
<dbReference type="GO" id="GO:0005549">
    <property type="term" value="F:odorant binding"/>
    <property type="evidence" value="ECO:0007669"/>
    <property type="project" value="InterPro"/>
</dbReference>
<reference evidence="11" key="1">
    <citation type="submission" date="2020-01" db="EMBL/GenBank/DDBJ databases">
        <title>Identification and Expression Profiles Analysis of Chemosensory Genes from the Antennal Transcriptome of Ceracris kiangsu Tsai (Orthoptera: Acrididae).</title>
        <authorList>
            <person name="Li R."/>
            <person name="Jiang G.-f."/>
        </authorList>
    </citation>
    <scope>NUCLEOTIDE SEQUENCE</scope>
</reference>
<dbReference type="Pfam" id="PF02949">
    <property type="entry name" value="7tm_6"/>
    <property type="match status" value="1"/>
</dbReference>
<evidence type="ECO:0000256" key="5">
    <source>
        <dbReference type="ARBA" id="ARBA00022725"/>
    </source>
</evidence>
<evidence type="ECO:0000256" key="4">
    <source>
        <dbReference type="ARBA" id="ARBA00022692"/>
    </source>
</evidence>
<feature type="transmembrane region" description="Helical" evidence="10">
    <location>
        <begin position="127"/>
        <end position="148"/>
    </location>
</feature>
<keyword evidence="2" id="KW-1003">Cell membrane</keyword>
<comment type="similarity">
    <text evidence="10">Belongs to the insect chemoreceptor superfamily. Heteromeric odorant receptor channel (TC 1.A.69) family.</text>
</comment>
<evidence type="ECO:0000256" key="8">
    <source>
        <dbReference type="ARBA" id="ARBA00023170"/>
    </source>
</evidence>
<proteinExistence type="evidence at transcript level"/>
<evidence type="ECO:0000256" key="6">
    <source>
        <dbReference type="ARBA" id="ARBA00022989"/>
    </source>
</evidence>
<name>A0A6M6DMT0_CERKI</name>
<comment type="subcellular location">
    <subcellularLocation>
        <location evidence="1 10">Cell membrane</location>
        <topology evidence="1 10">Multi-pass membrane protein</topology>
    </subcellularLocation>
</comment>
<feature type="transmembrane region" description="Helical" evidence="10">
    <location>
        <begin position="36"/>
        <end position="55"/>
    </location>
</feature>
<keyword evidence="5 10" id="KW-0552">Olfaction</keyword>
<evidence type="ECO:0000256" key="10">
    <source>
        <dbReference type="RuleBase" id="RU351113"/>
    </source>
</evidence>
<comment type="caution">
    <text evidence="10">Lacks conserved residue(s) required for the propagation of feature annotation.</text>
</comment>
<accession>A0A6M6DMT0</accession>
<keyword evidence="3 10" id="KW-0716">Sensory transduction</keyword>
<sequence>MSNRNESIYFGTIINLMHFFKIWSPDDSKRNISFSVYILIPAYLFFFALSCIEIYHNWGDLLSTTDAVNTFVIFFVTGHKCFSFIYHEKDFKKLIKIIDNNFSVPTWQNDESHNSIIKNYVQQVKKLNIIWSITAFTKHSGFMILPLADGLFHYHTANKTAEVEWKIPFRTWTPFNDYGTIVTLPLYIYHMFMGFVLVYFIPAFDTLFCTLITHACAQLKILQNSLVNIVAISTQNVHSDENNSFTFDTMLNEHCTFEENKDRSSIPQAPKMNSALNYYTPNGNYDSTLNPIHDSELDNKIRKNVGQLVNHHERILEFIDGVEAIVNAVFLTHILCSVTAFSATGFQLTVVLEEQQLVRYLNMMGLLGGAIFEMGMFCYYSNRVMDEFINVGKAAYDSQWYYVSKDYGISVSIIMARCTRPPRITFGKFAELTMEKFGSILHVSYSYFTLLTGLNE</sequence>
<feature type="transmembrane region" description="Helical" evidence="10">
    <location>
        <begin position="67"/>
        <end position="86"/>
    </location>
</feature>
<keyword evidence="6 10" id="KW-1133">Transmembrane helix</keyword>
<keyword evidence="7 10" id="KW-0472">Membrane</keyword>